<evidence type="ECO:0000313" key="6">
    <source>
        <dbReference type="Proteomes" id="UP000194664"/>
    </source>
</evidence>
<dbReference type="SUPFAM" id="SSF48008">
    <property type="entry name" value="GntR ligand-binding domain-like"/>
    <property type="match status" value="1"/>
</dbReference>
<dbReference type="SMART" id="SM00345">
    <property type="entry name" value="HTH_GNTR"/>
    <property type="match status" value="1"/>
</dbReference>
<dbReference type="RefSeq" id="WP_165767783.1">
    <property type="nucleotide sequence ID" value="NZ_MSPP01000006.1"/>
</dbReference>
<dbReference type="PANTHER" id="PTHR43537">
    <property type="entry name" value="TRANSCRIPTIONAL REGULATOR, GNTR FAMILY"/>
    <property type="match status" value="1"/>
</dbReference>
<evidence type="ECO:0000256" key="1">
    <source>
        <dbReference type="ARBA" id="ARBA00023015"/>
    </source>
</evidence>
<dbReference type="Pfam" id="PF07729">
    <property type="entry name" value="FCD"/>
    <property type="match status" value="1"/>
</dbReference>
<dbReference type="InterPro" id="IPR036390">
    <property type="entry name" value="WH_DNA-bd_sf"/>
</dbReference>
<dbReference type="AlphaFoldDB" id="A0A251WUW4"/>
<dbReference type="PROSITE" id="PS50949">
    <property type="entry name" value="HTH_GNTR"/>
    <property type="match status" value="1"/>
</dbReference>
<dbReference type="InterPro" id="IPR000524">
    <property type="entry name" value="Tscrpt_reg_HTH_GntR"/>
</dbReference>
<dbReference type="InterPro" id="IPR008920">
    <property type="entry name" value="TF_FadR/GntR_C"/>
</dbReference>
<dbReference type="SMART" id="SM00895">
    <property type="entry name" value="FCD"/>
    <property type="match status" value="1"/>
</dbReference>
<keyword evidence="1" id="KW-0805">Transcription regulation</keyword>
<dbReference type="Proteomes" id="UP000194664">
    <property type="component" value="Unassembled WGS sequence"/>
</dbReference>
<dbReference type="InterPro" id="IPR011711">
    <property type="entry name" value="GntR_C"/>
</dbReference>
<evidence type="ECO:0000256" key="2">
    <source>
        <dbReference type="ARBA" id="ARBA00023125"/>
    </source>
</evidence>
<keyword evidence="3" id="KW-0804">Transcription</keyword>
<dbReference type="Pfam" id="PF00392">
    <property type="entry name" value="GntR"/>
    <property type="match status" value="1"/>
</dbReference>
<evidence type="ECO:0000259" key="4">
    <source>
        <dbReference type="PROSITE" id="PS50949"/>
    </source>
</evidence>
<dbReference type="EMBL" id="MSPP01000006">
    <property type="protein sequence ID" value="OUD08279.1"/>
    <property type="molecule type" value="Genomic_DNA"/>
</dbReference>
<name>A0A251WUW4_9RHOB</name>
<keyword evidence="2" id="KW-0238">DNA-binding</keyword>
<proteinExistence type="predicted"/>
<evidence type="ECO:0000313" key="5">
    <source>
        <dbReference type="EMBL" id="OUD08279.1"/>
    </source>
</evidence>
<sequence length="224" mass="25605">MAYERNLDGYKTAIEGVYADLRDSLLRGEIAPASRLRVEELRTRYDVGASTVREALSRLMAENLVTSEGQRGFRAAHVSLTDFRELVDTRCMIEEQALRQSIIKGDDQWEADLVAAHHRLARIEAAVPAERALHWEQANRDFHDATVSAHGNRWLGAMRDLHQTHWVRYMTIAAPWRRMPIDSRADHQAIFDALMDRNSELVAALINRHFRKHASAVEAGLTRK</sequence>
<dbReference type="GO" id="GO:0003677">
    <property type="term" value="F:DNA binding"/>
    <property type="evidence" value="ECO:0007669"/>
    <property type="project" value="UniProtKB-KW"/>
</dbReference>
<comment type="caution">
    <text evidence="5">The sequence shown here is derived from an EMBL/GenBank/DDBJ whole genome shotgun (WGS) entry which is preliminary data.</text>
</comment>
<protein>
    <recommendedName>
        <fullName evidence="4">HTH gntR-type domain-containing protein</fullName>
    </recommendedName>
</protein>
<dbReference type="InterPro" id="IPR036388">
    <property type="entry name" value="WH-like_DNA-bd_sf"/>
</dbReference>
<organism evidence="5 6">
    <name type="scientific">Marivivens niveibacter</name>
    <dbReference type="NCBI Taxonomy" id="1930667"/>
    <lineage>
        <taxon>Bacteria</taxon>
        <taxon>Pseudomonadati</taxon>
        <taxon>Pseudomonadota</taxon>
        <taxon>Alphaproteobacteria</taxon>
        <taxon>Rhodobacterales</taxon>
        <taxon>Paracoccaceae</taxon>
        <taxon>Marivivens group</taxon>
        <taxon>Marivivens</taxon>
    </lineage>
</organism>
<accession>A0A251WUW4</accession>
<gene>
    <name evidence="5" type="ORF">BVC71_13990</name>
</gene>
<dbReference type="Gene3D" id="1.10.10.10">
    <property type="entry name" value="Winged helix-like DNA-binding domain superfamily/Winged helix DNA-binding domain"/>
    <property type="match status" value="1"/>
</dbReference>
<dbReference type="SUPFAM" id="SSF46785">
    <property type="entry name" value="Winged helix' DNA-binding domain"/>
    <property type="match status" value="1"/>
</dbReference>
<feature type="domain" description="HTH gntR-type" evidence="4">
    <location>
        <begin position="11"/>
        <end position="78"/>
    </location>
</feature>
<dbReference type="PANTHER" id="PTHR43537:SF20">
    <property type="entry name" value="HTH-TYPE TRANSCRIPTIONAL REPRESSOR GLAR"/>
    <property type="match status" value="1"/>
</dbReference>
<reference evidence="5 6" key="1">
    <citation type="submission" date="2016-12" db="EMBL/GenBank/DDBJ databases">
        <title>The draft genome sequence of HSLHS2.</title>
        <authorList>
            <person name="Hu D."/>
            <person name="Wang L."/>
            <person name="Shao Z."/>
        </authorList>
    </citation>
    <scope>NUCLEOTIDE SEQUENCE [LARGE SCALE GENOMIC DNA]</scope>
    <source>
        <strain evidence="5">MCCC 1A06712</strain>
    </source>
</reference>
<evidence type="ECO:0000256" key="3">
    <source>
        <dbReference type="ARBA" id="ARBA00023163"/>
    </source>
</evidence>
<dbReference type="Gene3D" id="1.20.120.530">
    <property type="entry name" value="GntR ligand-binding domain-like"/>
    <property type="match status" value="1"/>
</dbReference>
<keyword evidence="6" id="KW-1185">Reference proteome</keyword>
<dbReference type="GO" id="GO:0003700">
    <property type="term" value="F:DNA-binding transcription factor activity"/>
    <property type="evidence" value="ECO:0007669"/>
    <property type="project" value="InterPro"/>
</dbReference>